<dbReference type="InParanoid" id="A0A067R9G5"/>
<evidence type="ECO:0000313" key="5">
    <source>
        <dbReference type="EMBL" id="KDR19227.1"/>
    </source>
</evidence>
<dbReference type="Pfam" id="PF06094">
    <property type="entry name" value="GGACT"/>
    <property type="match status" value="1"/>
</dbReference>
<dbReference type="InterPro" id="IPR013024">
    <property type="entry name" value="GGCT-like"/>
</dbReference>
<evidence type="ECO:0000313" key="6">
    <source>
        <dbReference type="Proteomes" id="UP000027135"/>
    </source>
</evidence>
<dbReference type="FunCoup" id="A0A067R9G5">
    <property type="interactions" value="198"/>
</dbReference>
<dbReference type="eggNOG" id="KOG4450">
    <property type="taxonomic scope" value="Eukaryota"/>
</dbReference>
<accession>A0A067R9G5</accession>
<dbReference type="OrthoDB" id="113620at2759"/>
<reference evidence="5 6" key="1">
    <citation type="journal article" date="2014" name="Nat. Commun.">
        <title>Molecular traces of alternative social organization in a termite genome.</title>
        <authorList>
            <person name="Terrapon N."/>
            <person name="Li C."/>
            <person name="Robertson H.M."/>
            <person name="Ji L."/>
            <person name="Meng X."/>
            <person name="Booth W."/>
            <person name="Chen Z."/>
            <person name="Childers C.P."/>
            <person name="Glastad K.M."/>
            <person name="Gokhale K."/>
            <person name="Gowin J."/>
            <person name="Gronenberg W."/>
            <person name="Hermansen R.A."/>
            <person name="Hu H."/>
            <person name="Hunt B.G."/>
            <person name="Huylmans A.K."/>
            <person name="Khalil S.M."/>
            <person name="Mitchell R.D."/>
            <person name="Munoz-Torres M.C."/>
            <person name="Mustard J.A."/>
            <person name="Pan H."/>
            <person name="Reese J.T."/>
            <person name="Scharf M.E."/>
            <person name="Sun F."/>
            <person name="Vogel H."/>
            <person name="Xiao J."/>
            <person name="Yang W."/>
            <person name="Yang Z."/>
            <person name="Yang Z."/>
            <person name="Zhou J."/>
            <person name="Zhu J."/>
            <person name="Brent C.S."/>
            <person name="Elsik C.G."/>
            <person name="Goodisman M.A."/>
            <person name="Liberles D.A."/>
            <person name="Roe R.M."/>
            <person name="Vargo E.L."/>
            <person name="Vilcinskas A."/>
            <person name="Wang J."/>
            <person name="Bornberg-Bauer E."/>
            <person name="Korb J."/>
            <person name="Zhang G."/>
            <person name="Liebig J."/>
        </authorList>
    </citation>
    <scope>NUCLEOTIDE SEQUENCE [LARGE SCALE GENOMIC DNA]</scope>
    <source>
        <tissue evidence="5">Whole organism</tissue>
    </source>
</reference>
<dbReference type="GO" id="GO:0061929">
    <property type="term" value="F:gamma-glutamylaminecyclotransferase activity"/>
    <property type="evidence" value="ECO:0007669"/>
    <property type="project" value="InterPro"/>
</dbReference>
<dbReference type="InterPro" id="IPR009288">
    <property type="entry name" value="AIG2-like_dom"/>
</dbReference>
<dbReference type="GO" id="GO:0005829">
    <property type="term" value="C:cytosol"/>
    <property type="evidence" value="ECO:0007669"/>
    <property type="project" value="TreeGrafter"/>
</dbReference>
<dbReference type="CDD" id="cd06661">
    <property type="entry name" value="GGCT_like"/>
    <property type="match status" value="1"/>
</dbReference>
<dbReference type="PANTHER" id="PTHR12510:SF4">
    <property type="entry name" value="GAMMA-GLUTAMYLAMINECYCLOTRANSFERASE"/>
    <property type="match status" value="1"/>
</dbReference>
<protein>
    <recommendedName>
        <fullName evidence="3">Gamma-glutamylcyclotransferase family protein</fullName>
    </recommendedName>
</protein>
<proteinExistence type="inferred from homology"/>
<comment type="similarity">
    <text evidence="1 3">Belongs to the gamma-glutamylcyclotransferase family.</text>
</comment>
<evidence type="ECO:0000256" key="2">
    <source>
        <dbReference type="PIRSR" id="PIRSR639126-1"/>
    </source>
</evidence>
<evidence type="ECO:0000256" key="3">
    <source>
        <dbReference type="RuleBase" id="RU367036"/>
    </source>
</evidence>
<dbReference type="Gene3D" id="3.10.490.10">
    <property type="entry name" value="Gamma-glutamyl cyclotransferase-like"/>
    <property type="match status" value="1"/>
</dbReference>
<evidence type="ECO:0000256" key="1">
    <source>
        <dbReference type="ARBA" id="ARBA00008861"/>
    </source>
</evidence>
<organism evidence="5 6">
    <name type="scientific">Zootermopsis nevadensis</name>
    <name type="common">Dampwood termite</name>
    <dbReference type="NCBI Taxonomy" id="136037"/>
    <lineage>
        <taxon>Eukaryota</taxon>
        <taxon>Metazoa</taxon>
        <taxon>Ecdysozoa</taxon>
        <taxon>Arthropoda</taxon>
        <taxon>Hexapoda</taxon>
        <taxon>Insecta</taxon>
        <taxon>Pterygota</taxon>
        <taxon>Neoptera</taxon>
        <taxon>Polyneoptera</taxon>
        <taxon>Dictyoptera</taxon>
        <taxon>Blattodea</taxon>
        <taxon>Blattoidea</taxon>
        <taxon>Termitoidae</taxon>
        <taxon>Termopsidae</taxon>
        <taxon>Zootermopsis</taxon>
    </lineage>
</organism>
<dbReference type="SUPFAM" id="SSF110857">
    <property type="entry name" value="Gamma-glutamyl cyclotransferase-like"/>
    <property type="match status" value="1"/>
</dbReference>
<sequence>MSLHKVFVYGTLKSGEPNHHWITDTSKGFSRFIGVGKTMKKYPLIIATKYNIPFVLDAPGQGHNVIGEVYEIDEAMLQHLDILEDHPSFYIREIERIELCTENAEVECWIYLLKKFKPEVLEKKQFEVYSSCGSHGLVYAERYQRNPFYNFKQDIMP</sequence>
<dbReference type="Proteomes" id="UP000027135">
    <property type="component" value="Unassembled WGS sequence"/>
</dbReference>
<dbReference type="InterPro" id="IPR039126">
    <property type="entry name" value="GGACT"/>
</dbReference>
<name>A0A067R9G5_ZOONE</name>
<feature type="domain" description="Gamma-glutamylcyclotransferase AIG2-like" evidence="4">
    <location>
        <begin position="6"/>
        <end position="118"/>
    </location>
</feature>
<feature type="active site" description="Proton acceptor" evidence="2">
    <location>
        <position position="84"/>
    </location>
</feature>
<evidence type="ECO:0000259" key="4">
    <source>
        <dbReference type="Pfam" id="PF06094"/>
    </source>
</evidence>
<dbReference type="AlphaFoldDB" id="A0A067R9G5"/>
<dbReference type="InterPro" id="IPR036568">
    <property type="entry name" value="GGCT-like_sf"/>
</dbReference>
<dbReference type="OMA" id="NEKLECW"/>
<dbReference type="STRING" id="136037.A0A067R9G5"/>
<dbReference type="EMBL" id="KK852657">
    <property type="protein sequence ID" value="KDR19227.1"/>
    <property type="molecule type" value="Genomic_DNA"/>
</dbReference>
<gene>
    <name evidence="5" type="ORF">L798_06282</name>
</gene>
<dbReference type="PANTHER" id="PTHR12510">
    <property type="entry name" value="TROPONIN C-AKIN-1 PROTEIN"/>
    <property type="match status" value="1"/>
</dbReference>
<keyword evidence="6" id="KW-1185">Reference proteome</keyword>